<protein>
    <recommendedName>
        <fullName evidence="3">Protein kinase domain-containing protein</fullName>
    </recommendedName>
</protein>
<dbReference type="InterPro" id="IPR011009">
    <property type="entry name" value="Kinase-like_dom_sf"/>
</dbReference>
<reference evidence="4 5" key="1">
    <citation type="submission" date="2020-04" db="EMBL/GenBank/DDBJ databases">
        <title>Plant Genome Project.</title>
        <authorList>
            <person name="Zhang R.-G."/>
        </authorList>
    </citation>
    <scope>NUCLEOTIDE SEQUENCE [LARGE SCALE GENOMIC DNA]</scope>
    <source>
        <strain evidence="4">YNK0</strain>
        <tissue evidence="4">Leaf</tissue>
    </source>
</reference>
<evidence type="ECO:0000256" key="2">
    <source>
        <dbReference type="ARBA" id="ARBA00022840"/>
    </source>
</evidence>
<accession>A0A835D943</accession>
<evidence type="ECO:0000313" key="4">
    <source>
        <dbReference type="EMBL" id="KAF8394531.1"/>
    </source>
</evidence>
<keyword evidence="5" id="KW-1185">Reference proteome</keyword>
<name>A0A835D943_TETSI</name>
<dbReference type="GO" id="GO:0004672">
    <property type="term" value="F:protein kinase activity"/>
    <property type="evidence" value="ECO:0007669"/>
    <property type="project" value="InterPro"/>
</dbReference>
<dbReference type="Proteomes" id="UP000655225">
    <property type="component" value="Unassembled WGS sequence"/>
</dbReference>
<dbReference type="SUPFAM" id="SSF56112">
    <property type="entry name" value="Protein kinase-like (PK-like)"/>
    <property type="match status" value="1"/>
</dbReference>
<dbReference type="InterPro" id="IPR000719">
    <property type="entry name" value="Prot_kinase_dom"/>
</dbReference>
<dbReference type="Pfam" id="PF07714">
    <property type="entry name" value="PK_Tyr_Ser-Thr"/>
    <property type="match status" value="1"/>
</dbReference>
<evidence type="ECO:0000259" key="3">
    <source>
        <dbReference type="PROSITE" id="PS50011"/>
    </source>
</evidence>
<keyword evidence="2" id="KW-0067">ATP-binding</keyword>
<comment type="caution">
    <text evidence="4">The sequence shown here is derived from an EMBL/GenBank/DDBJ whole genome shotgun (WGS) entry which is preliminary data.</text>
</comment>
<gene>
    <name evidence="4" type="ORF">HHK36_020741</name>
</gene>
<dbReference type="PANTHER" id="PTHR47989">
    <property type="entry name" value="OS01G0750732 PROTEIN"/>
    <property type="match status" value="1"/>
</dbReference>
<dbReference type="OrthoDB" id="8891264at2759"/>
<evidence type="ECO:0000313" key="5">
    <source>
        <dbReference type="Proteomes" id="UP000655225"/>
    </source>
</evidence>
<dbReference type="InterPro" id="IPR001245">
    <property type="entry name" value="Ser-Thr/Tyr_kinase_cat_dom"/>
</dbReference>
<keyword evidence="1" id="KW-0547">Nucleotide-binding</keyword>
<dbReference type="GO" id="GO:0005524">
    <property type="term" value="F:ATP binding"/>
    <property type="evidence" value="ECO:0007669"/>
    <property type="project" value="UniProtKB-KW"/>
</dbReference>
<feature type="domain" description="Protein kinase" evidence="3">
    <location>
        <begin position="74"/>
        <end position="157"/>
    </location>
</feature>
<dbReference type="AlphaFoldDB" id="A0A835D943"/>
<dbReference type="PROSITE" id="PS50011">
    <property type="entry name" value="PROTEIN_KINASE_DOM"/>
    <property type="match status" value="1"/>
</dbReference>
<organism evidence="4 5">
    <name type="scientific">Tetracentron sinense</name>
    <name type="common">Spur-leaf</name>
    <dbReference type="NCBI Taxonomy" id="13715"/>
    <lineage>
        <taxon>Eukaryota</taxon>
        <taxon>Viridiplantae</taxon>
        <taxon>Streptophyta</taxon>
        <taxon>Embryophyta</taxon>
        <taxon>Tracheophyta</taxon>
        <taxon>Spermatophyta</taxon>
        <taxon>Magnoliopsida</taxon>
        <taxon>Trochodendrales</taxon>
        <taxon>Trochodendraceae</taxon>
        <taxon>Tetracentron</taxon>
    </lineage>
</organism>
<dbReference type="EMBL" id="JABCRI010000014">
    <property type="protein sequence ID" value="KAF8394531.1"/>
    <property type="molecule type" value="Genomic_DNA"/>
</dbReference>
<proteinExistence type="predicted"/>
<dbReference type="PANTHER" id="PTHR47989:SF37">
    <property type="entry name" value="INACTIVE PROTEIN KINASE SELMODRAFT_444075"/>
    <property type="match status" value="1"/>
</dbReference>
<sequence length="157" mass="17264">MQSVPVNLSAIVGLSGNIGMAICTREIWECKVHMYIGQQFLSCRSLRNKIEGSHEAARRAGSLPILLCHGRDGFSNENFLAEGGYGPVYRGVLTDGQVVAVKQHKVVSAYGAFEFWSEIEVLRCAQHKNLVMLVGYCIEKNGSSSMILLAMVPWTNT</sequence>
<dbReference type="FunFam" id="3.30.200.20:FF:000162">
    <property type="entry name" value="Adenine nucleotide alpha hydrolase-like domain kinase"/>
    <property type="match status" value="1"/>
</dbReference>
<dbReference type="Gene3D" id="3.30.200.20">
    <property type="entry name" value="Phosphorylase Kinase, domain 1"/>
    <property type="match status" value="1"/>
</dbReference>
<evidence type="ECO:0000256" key="1">
    <source>
        <dbReference type="ARBA" id="ARBA00022741"/>
    </source>
</evidence>